<comment type="caution">
    <text evidence="1">The sequence shown here is derived from an EMBL/GenBank/DDBJ whole genome shotgun (WGS) entry which is preliminary data.</text>
</comment>
<dbReference type="EMBL" id="VSSQ01000936">
    <property type="protein sequence ID" value="MPM03235.1"/>
    <property type="molecule type" value="Genomic_DNA"/>
</dbReference>
<evidence type="ECO:0008006" key="2">
    <source>
        <dbReference type="Google" id="ProtNLM"/>
    </source>
</evidence>
<name>A0A644WH83_9ZZZZ</name>
<dbReference type="InterPro" id="IPR011050">
    <property type="entry name" value="Pectin_lyase_fold/virulence"/>
</dbReference>
<sequence length="583" mass="62501">MKKITLLFSLLLVTVFGFGQALSGTYKVGVSETAPNFTSLNDAVNALNTNGLAGDVVLEITSDITEAGNIGLGVNTSGHSITIRPDTDENRTITFTQLADNTSPTGHFVIGYKDLASAWSDANTIATNNVTIDGYAVGGTTKRLTFTNTNAAHVGARMIVVVGACENTVIKNCIVNNLTTNTSSPFCIGAVVRKGTAIEVAPSNLTIENNVLTALGNNVAMGMRFTNSGTIASVKIAGLVIKNNTITSRRRLIEINYTDGAEIYNNEFVTQQTGAPGTVSYGLWTSAAVTGTVKIYNNKFSQAFTEETGAFGHRVVSLSSGATYEIYNNMFAGLDKTKASTVALNLAYLFYSGVSGKIYNNTFFMPALTNSTSTGYYNAIQLSGNTAEIKNNIFISDEPTHANTAFISAVPIPASDYNIFYLRQAHTGSKIVAAYTTLDGYQDATENKDDHSKYVDVTFANAASGDLSIAGSSIQDSKLEVPRLSEVLTDIFGTTRAALTYAGAHESTLPFIISSVGEKIESFRLKQTYYGIEVELDEPSNIELYTINGTLIDKTRTDGVYSRELGKGMFIIRVNGQAHKFVR</sequence>
<organism evidence="1">
    <name type="scientific">bioreactor metagenome</name>
    <dbReference type="NCBI Taxonomy" id="1076179"/>
    <lineage>
        <taxon>unclassified sequences</taxon>
        <taxon>metagenomes</taxon>
        <taxon>ecological metagenomes</taxon>
    </lineage>
</organism>
<accession>A0A644WH83</accession>
<reference evidence="1" key="1">
    <citation type="submission" date="2019-08" db="EMBL/GenBank/DDBJ databases">
        <authorList>
            <person name="Kucharzyk K."/>
            <person name="Murdoch R.W."/>
            <person name="Higgins S."/>
            <person name="Loffler F."/>
        </authorList>
    </citation>
    <scope>NUCLEOTIDE SEQUENCE</scope>
</reference>
<proteinExistence type="predicted"/>
<dbReference type="SUPFAM" id="SSF51126">
    <property type="entry name" value="Pectin lyase-like"/>
    <property type="match status" value="1"/>
</dbReference>
<dbReference type="AlphaFoldDB" id="A0A644WH83"/>
<evidence type="ECO:0000313" key="1">
    <source>
        <dbReference type="EMBL" id="MPM03235.1"/>
    </source>
</evidence>
<protein>
    <recommendedName>
        <fullName evidence="2">Right handed beta helix domain-containing protein</fullName>
    </recommendedName>
</protein>
<gene>
    <name evidence="1" type="ORF">SDC9_49500</name>
</gene>